<dbReference type="Gene3D" id="1.20.1560.10">
    <property type="entry name" value="ABC transporter type 1, transmembrane domain"/>
    <property type="match status" value="1"/>
</dbReference>
<dbReference type="OrthoDB" id="6500128at2759"/>
<evidence type="ECO:0000259" key="5">
    <source>
        <dbReference type="Pfam" id="PF00005"/>
    </source>
</evidence>
<dbReference type="SUPFAM" id="SSF52540">
    <property type="entry name" value="P-loop containing nucleoside triphosphate hydrolases"/>
    <property type="match status" value="2"/>
</dbReference>
<keyword evidence="2" id="KW-0812">Transmembrane</keyword>
<reference evidence="6 7" key="1">
    <citation type="submission" date="2014-03" db="EMBL/GenBank/DDBJ databases">
        <title>Draft genome of the hookworm Oesophagostomum dentatum.</title>
        <authorList>
            <person name="Mitreva M."/>
        </authorList>
    </citation>
    <scope>NUCLEOTIDE SEQUENCE [LARGE SCALE GENOMIC DNA]</scope>
    <source>
        <strain evidence="6 7">OD-Hann</strain>
    </source>
</reference>
<dbReference type="Pfam" id="PF00005">
    <property type="entry name" value="ABC_tran"/>
    <property type="match status" value="2"/>
</dbReference>
<dbReference type="InterPro" id="IPR036640">
    <property type="entry name" value="ABC1_TM_sf"/>
</dbReference>
<evidence type="ECO:0000256" key="1">
    <source>
        <dbReference type="ARBA" id="ARBA00004141"/>
    </source>
</evidence>
<evidence type="ECO:0000256" key="3">
    <source>
        <dbReference type="ARBA" id="ARBA00022989"/>
    </source>
</evidence>
<protein>
    <submittedName>
        <fullName evidence="6">ABC transporter, ATP-binding protein</fullName>
    </submittedName>
</protein>
<keyword evidence="4" id="KW-0472">Membrane</keyword>
<keyword evidence="7" id="KW-1185">Reference proteome</keyword>
<comment type="subcellular location">
    <subcellularLocation>
        <location evidence="1">Membrane</location>
        <topology evidence="1">Multi-pass membrane protein</topology>
    </subcellularLocation>
</comment>
<evidence type="ECO:0000313" key="6">
    <source>
        <dbReference type="EMBL" id="KHJ94781.1"/>
    </source>
</evidence>
<dbReference type="EMBL" id="KN550204">
    <property type="protein sequence ID" value="KHJ94781.1"/>
    <property type="molecule type" value="Genomic_DNA"/>
</dbReference>
<dbReference type="Gene3D" id="3.40.50.300">
    <property type="entry name" value="P-loop containing nucleotide triphosphate hydrolases"/>
    <property type="match status" value="2"/>
</dbReference>
<dbReference type="AlphaFoldDB" id="A0A0B1TFA0"/>
<evidence type="ECO:0000313" key="7">
    <source>
        <dbReference type="Proteomes" id="UP000053660"/>
    </source>
</evidence>
<dbReference type="Proteomes" id="UP000053660">
    <property type="component" value="Unassembled WGS sequence"/>
</dbReference>
<dbReference type="InterPro" id="IPR039421">
    <property type="entry name" value="Type_1_exporter"/>
</dbReference>
<organism evidence="6 7">
    <name type="scientific">Oesophagostomum dentatum</name>
    <name type="common">Nodular worm</name>
    <dbReference type="NCBI Taxonomy" id="61180"/>
    <lineage>
        <taxon>Eukaryota</taxon>
        <taxon>Metazoa</taxon>
        <taxon>Ecdysozoa</taxon>
        <taxon>Nematoda</taxon>
        <taxon>Chromadorea</taxon>
        <taxon>Rhabditida</taxon>
        <taxon>Rhabditina</taxon>
        <taxon>Rhabditomorpha</taxon>
        <taxon>Strongyloidea</taxon>
        <taxon>Strongylidae</taxon>
        <taxon>Oesophagostomum</taxon>
    </lineage>
</organism>
<feature type="domain" description="ABC transporter" evidence="5">
    <location>
        <begin position="4"/>
        <end position="94"/>
    </location>
</feature>
<dbReference type="PANTHER" id="PTHR43394:SF1">
    <property type="entry name" value="ATP-BINDING CASSETTE SUB-FAMILY B MEMBER 10, MITOCHONDRIAL"/>
    <property type="match status" value="1"/>
</dbReference>
<dbReference type="GO" id="GO:0016020">
    <property type="term" value="C:membrane"/>
    <property type="evidence" value="ECO:0007669"/>
    <property type="project" value="UniProtKB-SubCell"/>
</dbReference>
<keyword evidence="6" id="KW-0547">Nucleotide-binding</keyword>
<accession>A0A0B1TFA0</accession>
<dbReference type="InterPro" id="IPR027417">
    <property type="entry name" value="P-loop_NTPase"/>
</dbReference>
<keyword evidence="3" id="KW-1133">Transmembrane helix</keyword>
<proteinExistence type="predicted"/>
<dbReference type="PANTHER" id="PTHR43394">
    <property type="entry name" value="ATP-DEPENDENT PERMEASE MDL1, MITOCHONDRIAL"/>
    <property type="match status" value="1"/>
</dbReference>
<gene>
    <name evidence="6" type="ORF">OESDEN_05288</name>
</gene>
<dbReference type="GO" id="GO:0016887">
    <property type="term" value="F:ATP hydrolysis activity"/>
    <property type="evidence" value="ECO:0007669"/>
    <property type="project" value="InterPro"/>
</dbReference>
<evidence type="ECO:0000256" key="2">
    <source>
        <dbReference type="ARBA" id="ARBA00022692"/>
    </source>
</evidence>
<sequence>MIFQISLVAQEPVLYDCSIRDNILYGCEWATDDEVQKAAKMANAHDFIMRLGNGYETYCGERGVQLSGGQKQRIAIARALVRKPKVLILDEATSALDAHAEDAIQEALKRINGELTTIIVAHRLSTGIMCTMTQVMASVNASKQVFVYMKNVSEHQKKGDEKPEISGRIEMKSVNFTYPSRPTKEVLKDVSLTIDSGKTTAFVGISGGGKSTIVSLIEQFYSPCRGSITLDGTPIEKIEHEYYHERVSSCNSF</sequence>
<dbReference type="GO" id="GO:0005524">
    <property type="term" value="F:ATP binding"/>
    <property type="evidence" value="ECO:0007669"/>
    <property type="project" value="UniProtKB-KW"/>
</dbReference>
<dbReference type="GO" id="GO:0015421">
    <property type="term" value="F:ABC-type oligopeptide transporter activity"/>
    <property type="evidence" value="ECO:0007669"/>
    <property type="project" value="TreeGrafter"/>
</dbReference>
<keyword evidence="6" id="KW-0067">ATP-binding</keyword>
<evidence type="ECO:0000256" key="4">
    <source>
        <dbReference type="ARBA" id="ARBA00023136"/>
    </source>
</evidence>
<feature type="domain" description="ABC transporter" evidence="5">
    <location>
        <begin position="187"/>
        <end position="250"/>
    </location>
</feature>
<name>A0A0B1TFA0_OESDE</name>
<dbReference type="InterPro" id="IPR003439">
    <property type="entry name" value="ABC_transporter-like_ATP-bd"/>
</dbReference>